<name>I7AVH3_9BACT</name>
<accession>I7AVH3</accession>
<evidence type="ECO:0000256" key="1">
    <source>
        <dbReference type="SAM" id="Phobius"/>
    </source>
</evidence>
<feature type="transmembrane region" description="Helical" evidence="1">
    <location>
        <begin position="163"/>
        <end position="186"/>
    </location>
</feature>
<keyword evidence="1" id="KW-0812">Transmembrane</keyword>
<reference evidence="2" key="1">
    <citation type="submission" date="2011-12" db="EMBL/GenBank/DDBJ databases">
        <authorList>
            <person name="Lu H.-P."/>
            <person name="Wang Y.-B."/>
            <person name="Huang S.-W."/>
            <person name="Lin C.-Y."/>
            <person name="Wu M."/>
            <person name="Hsieh C.-H."/>
            <person name="Yu H.-T."/>
        </authorList>
    </citation>
    <scope>NUCLEOTIDE SEQUENCE</scope>
</reference>
<evidence type="ECO:0000313" key="2">
    <source>
        <dbReference type="EMBL" id="AFN84580.1"/>
    </source>
</evidence>
<feature type="transmembrane region" description="Helical" evidence="1">
    <location>
        <begin position="139"/>
        <end position="157"/>
    </location>
</feature>
<reference evidence="2" key="2">
    <citation type="journal article" date="2012" name="BMC Genomics">
        <title>Metagenomic analysis reveals a functional signature for biomass degradation by cecal microbiota in the leaf-eating flying squirrel (Petaurista alborufus lena).</title>
        <authorList>
            <person name="Lu H.P."/>
            <person name="Wang Y.B."/>
            <person name="Huang S.W."/>
            <person name="Lin C.Y."/>
            <person name="Wu M."/>
            <person name="Hsieh C.H."/>
            <person name="Yu H.T."/>
        </authorList>
    </citation>
    <scope>NUCLEOTIDE SEQUENCE</scope>
</reference>
<dbReference type="PANTHER" id="PTHR11328:SF24">
    <property type="entry name" value="MAJOR FACILITATOR SUPERFAMILY (MFS) PROFILE DOMAIN-CONTAINING PROTEIN"/>
    <property type="match status" value="1"/>
</dbReference>
<keyword evidence="1" id="KW-1133">Transmembrane helix</keyword>
<dbReference type="GO" id="GO:0005886">
    <property type="term" value="C:plasma membrane"/>
    <property type="evidence" value="ECO:0007669"/>
    <property type="project" value="TreeGrafter"/>
</dbReference>
<feature type="transmembrane region" description="Helical" evidence="1">
    <location>
        <begin position="12"/>
        <end position="35"/>
    </location>
</feature>
<dbReference type="SUPFAM" id="SSF103473">
    <property type="entry name" value="MFS general substrate transporter"/>
    <property type="match status" value="1"/>
</dbReference>
<proteinExistence type="predicted"/>
<dbReference type="InterPro" id="IPR036259">
    <property type="entry name" value="MFS_trans_sf"/>
</dbReference>
<organism evidence="2">
    <name type="scientific">uncultured bacterium scaffold00056</name>
    <dbReference type="NCBI Taxonomy" id="1132475"/>
    <lineage>
        <taxon>Bacteria</taxon>
        <taxon>environmental samples</taxon>
    </lineage>
</organism>
<dbReference type="GO" id="GO:0008643">
    <property type="term" value="P:carbohydrate transport"/>
    <property type="evidence" value="ECO:0007669"/>
    <property type="project" value="InterPro"/>
</dbReference>
<dbReference type="GO" id="GO:0015293">
    <property type="term" value="F:symporter activity"/>
    <property type="evidence" value="ECO:0007669"/>
    <property type="project" value="InterPro"/>
</dbReference>
<feature type="transmembrane region" description="Helical" evidence="1">
    <location>
        <begin position="69"/>
        <end position="86"/>
    </location>
</feature>
<sequence length="364" mass="40286">MLILPIIGVDQGRWITVMGIISILALPAVFLEYYFTRERVTEESMSAAAAEVKTVSLTDQIKGCFKSQYWIVIIGIIIVYNLYNNFQVTSSLYYANWVLGTYNDGTTYTIMNAVGQAPLGLGVFLLWPLVRKIGKSSCMIVGSALAIVGNVMCAIFPTNMGIVLGGLALRSFGALPITYILMSMLADALDHVEWLNGFRCDGFSSSVYSIILTVTVGISTGIFNAFLSMVNYVPPLADGSYVAQAANVQNYFVIGYFIVPAVGAFLVGFLCAFYRADKEMPKIQSEIVERHRAEALARGEEYVSPEELAAREQAEQEKIAEEKRVEELKAKCARKGLSFDEEEAKYQAKLAADRAKREKKRKKQ</sequence>
<dbReference type="EMBL" id="JQ335997">
    <property type="protein sequence ID" value="AFN84580.1"/>
    <property type="molecule type" value="Genomic_DNA"/>
</dbReference>
<protein>
    <submittedName>
        <fullName evidence="2">Na+/melibiose symporter and related transporters</fullName>
    </submittedName>
</protein>
<dbReference type="InterPro" id="IPR039672">
    <property type="entry name" value="MFS_2"/>
</dbReference>
<dbReference type="PANTHER" id="PTHR11328">
    <property type="entry name" value="MAJOR FACILITATOR SUPERFAMILY DOMAIN-CONTAINING PROTEIN"/>
    <property type="match status" value="1"/>
</dbReference>
<keyword evidence="1" id="KW-0472">Membrane</keyword>
<feature type="transmembrane region" description="Helical" evidence="1">
    <location>
        <begin position="106"/>
        <end position="127"/>
    </location>
</feature>
<feature type="transmembrane region" description="Helical" evidence="1">
    <location>
        <begin position="253"/>
        <end position="274"/>
    </location>
</feature>
<dbReference type="AlphaFoldDB" id="I7AVH3"/>
<dbReference type="Gene3D" id="1.20.1250.20">
    <property type="entry name" value="MFS general substrate transporter like domains"/>
    <property type="match status" value="1"/>
</dbReference>
<feature type="transmembrane region" description="Helical" evidence="1">
    <location>
        <begin position="207"/>
        <end position="233"/>
    </location>
</feature>
<dbReference type="Pfam" id="PF13347">
    <property type="entry name" value="MFS_2"/>
    <property type="match status" value="1"/>
</dbReference>